<protein>
    <submittedName>
        <fullName evidence="1">TssP</fullName>
    </submittedName>
</protein>
<dbReference type="Proteomes" id="UP000251485">
    <property type="component" value="Unassembled WGS sequence"/>
</dbReference>
<name>A0A2X2C2A6_PROMI</name>
<dbReference type="PANTHER" id="PTHR35370:SF4">
    <property type="entry name" value="TYPE VI SECRETION SYSTEM BASEPLATE SUBUNIT TSSF"/>
    <property type="match status" value="1"/>
</dbReference>
<reference evidence="1 2" key="1">
    <citation type="submission" date="2018-06" db="EMBL/GenBank/DDBJ databases">
        <authorList>
            <consortium name="Pathogen Informatics"/>
            <person name="Doyle S."/>
        </authorList>
    </citation>
    <scope>NUCLEOTIDE SEQUENCE [LARGE SCALE GENOMIC DNA]</scope>
    <source>
        <strain evidence="1 2">NCTC10975</strain>
    </source>
</reference>
<dbReference type="Pfam" id="PF05947">
    <property type="entry name" value="T6SS_TssF"/>
    <property type="match status" value="1"/>
</dbReference>
<evidence type="ECO:0000313" key="2">
    <source>
        <dbReference type="Proteomes" id="UP000251485"/>
    </source>
</evidence>
<accession>A0A2X2C2A6</accession>
<dbReference type="PANTHER" id="PTHR35370">
    <property type="entry name" value="CYTOPLASMIC PROTEIN-RELATED-RELATED"/>
    <property type="match status" value="1"/>
</dbReference>
<dbReference type="EMBL" id="UAUE01000003">
    <property type="protein sequence ID" value="SPY94225.1"/>
    <property type="molecule type" value="Genomic_DNA"/>
</dbReference>
<dbReference type="InterPro" id="IPR010272">
    <property type="entry name" value="T6SS_TssF"/>
</dbReference>
<gene>
    <name evidence="1" type="primary">tssP_4</name>
    <name evidence="1" type="ORF">NCTC10975_00561</name>
</gene>
<dbReference type="AlphaFoldDB" id="A0A2X2C2A6"/>
<organism evidence="1 2">
    <name type="scientific">Proteus mirabilis</name>
    <dbReference type="NCBI Taxonomy" id="584"/>
    <lineage>
        <taxon>Bacteria</taxon>
        <taxon>Pseudomonadati</taxon>
        <taxon>Pseudomonadota</taxon>
        <taxon>Gammaproteobacteria</taxon>
        <taxon>Enterobacterales</taxon>
        <taxon>Morganellaceae</taxon>
        <taxon>Proteus</taxon>
    </lineage>
</organism>
<proteinExistence type="predicted"/>
<evidence type="ECO:0000313" key="1">
    <source>
        <dbReference type="EMBL" id="SPY94225.1"/>
    </source>
</evidence>
<sequence length="142" mass="16229">MSEIKYIKEKQYLQKLFSEYADKAPHLASVLDPQDPQTSYLLEGFAFLSARLQDKIDDAFPEITLPLLQRLNSQAIKGLPSTTIIQIDQSEILPYPMEINEKHLVIGDNGAQFSFCHNFTIMPYSILDRKNYSASKPLLYLS</sequence>